<evidence type="ECO:0000313" key="2">
    <source>
        <dbReference type="Proteomes" id="UP000198440"/>
    </source>
</evidence>
<dbReference type="EMBL" id="FZON01000053">
    <property type="protein sequence ID" value="SNT05904.1"/>
    <property type="molecule type" value="Genomic_DNA"/>
</dbReference>
<dbReference type="RefSeq" id="WP_089279690.1">
    <property type="nucleotide sequence ID" value="NZ_FZON01000053.1"/>
</dbReference>
<organism evidence="1 2">
    <name type="scientific">Antarctobacter heliothermus</name>
    <dbReference type="NCBI Taxonomy" id="74033"/>
    <lineage>
        <taxon>Bacteria</taxon>
        <taxon>Pseudomonadati</taxon>
        <taxon>Pseudomonadota</taxon>
        <taxon>Alphaproteobacteria</taxon>
        <taxon>Rhodobacterales</taxon>
        <taxon>Roseobacteraceae</taxon>
        <taxon>Antarctobacter</taxon>
    </lineage>
</organism>
<protein>
    <submittedName>
        <fullName evidence="1">Uncharacterized protein</fullName>
    </submittedName>
</protein>
<dbReference type="Proteomes" id="UP000198440">
    <property type="component" value="Unassembled WGS sequence"/>
</dbReference>
<evidence type="ECO:0000313" key="1">
    <source>
        <dbReference type="EMBL" id="SNT05904.1"/>
    </source>
</evidence>
<reference evidence="1 2" key="1">
    <citation type="submission" date="2017-06" db="EMBL/GenBank/DDBJ databases">
        <authorList>
            <person name="Kim H.J."/>
            <person name="Triplett B.A."/>
        </authorList>
    </citation>
    <scope>NUCLEOTIDE SEQUENCE [LARGE SCALE GENOMIC DNA]</scope>
    <source>
        <strain evidence="1 2">DSM 11445</strain>
    </source>
</reference>
<name>A0A239JMB5_9RHOB</name>
<dbReference type="OrthoDB" id="8373799at2"/>
<proteinExistence type="predicted"/>
<accession>A0A239JMB5</accession>
<sequence length="108" mass="11395">MNITLVPQRRDTPLVAVKSGDVLWLNGEAFDFGPLQDGDALPADAIASDLFAGPVTRITGILQISLVLPIGAHAPEEARFPVPLVDVPDGEIALPNFEVIAGIDEEAL</sequence>
<gene>
    <name evidence="1" type="ORF">SAMN04488078_105312</name>
</gene>
<dbReference type="AlphaFoldDB" id="A0A239JMB5"/>